<sequence length="435" mass="42642">MLYGIVAAATAVLLTALLTALLRPLALRLGLVEPRGRGRSEEARGRPLPLLGGVAVVLGTSLVAGAGQWTGAAPLGAEAGRLLAAGAGVALLGLAADAWRLRRRFVLAGTAVAAALVVPYGETGVPGGVLAAGWIVCVAAAFRGLDHSDGLAGTAGVVTAFGVAVCAAVDMLDGIVVLLSTLAAALAGFLLHNWHPARSALGACGSLFAGFVLASAAVFARAGREPSAGAAVLFALTALASADAVLVVLSRWLAGRTLSRGGPDHLAHRLRRLGLTARGATVLLGVGAVPGVLTGVLVHTGWAGGGAALWIAAGALVVVLGLLRVRVYEPRRTTGGAAGRVPRGGGAVVGQGPGAAGGAVGRVPRSGGAVARQGAGVAGAVAGRVPRGGGAVARQGSGAAGGVVRPGPRTAGFPVRQVSRSASSQVRNRLRVRNG</sequence>
<feature type="transmembrane region" description="Helical" evidence="8">
    <location>
        <begin position="152"/>
        <end position="169"/>
    </location>
</feature>
<dbReference type="Pfam" id="PF00953">
    <property type="entry name" value="Glycos_transf_4"/>
    <property type="match status" value="1"/>
</dbReference>
<dbReference type="RefSeq" id="WP_344605526.1">
    <property type="nucleotide sequence ID" value="NZ_BAAATK010000027.1"/>
</dbReference>
<keyword evidence="5 8" id="KW-1133">Transmembrane helix</keyword>
<accession>A0ABP5X9J2</accession>
<feature type="transmembrane region" description="Helical" evidence="8">
    <location>
        <begin position="127"/>
        <end position="145"/>
    </location>
</feature>
<evidence type="ECO:0000256" key="2">
    <source>
        <dbReference type="ARBA" id="ARBA00022475"/>
    </source>
</evidence>
<dbReference type="Proteomes" id="UP001500460">
    <property type="component" value="Unassembled WGS sequence"/>
</dbReference>
<evidence type="ECO:0000313" key="9">
    <source>
        <dbReference type="EMBL" id="GAA2445334.1"/>
    </source>
</evidence>
<keyword evidence="4 8" id="KW-0812">Transmembrane</keyword>
<comment type="caution">
    <text evidence="9">The sequence shown here is derived from an EMBL/GenBank/DDBJ whole genome shotgun (WGS) entry which is preliminary data.</text>
</comment>
<feature type="transmembrane region" description="Helical" evidence="8">
    <location>
        <begin position="79"/>
        <end position="98"/>
    </location>
</feature>
<name>A0ABP5X9J2_9ACTN</name>
<feature type="transmembrane region" description="Helical" evidence="8">
    <location>
        <begin position="302"/>
        <end position="323"/>
    </location>
</feature>
<dbReference type="CDD" id="cd06853">
    <property type="entry name" value="GT_WecA_like"/>
    <property type="match status" value="1"/>
</dbReference>
<feature type="compositionally biased region" description="Low complexity" evidence="7">
    <location>
        <begin position="415"/>
        <end position="427"/>
    </location>
</feature>
<feature type="transmembrane region" description="Helical" evidence="8">
    <location>
        <begin position="48"/>
        <end position="67"/>
    </location>
</feature>
<feature type="transmembrane region" description="Helical" evidence="8">
    <location>
        <begin position="275"/>
        <end position="296"/>
    </location>
</feature>
<evidence type="ECO:0000256" key="5">
    <source>
        <dbReference type="ARBA" id="ARBA00022989"/>
    </source>
</evidence>
<dbReference type="PANTHER" id="PTHR22926:SF3">
    <property type="entry name" value="UNDECAPRENYL-PHOSPHATE ALPHA-N-ACETYLGLUCOSAMINYL 1-PHOSPHATE TRANSFERASE"/>
    <property type="match status" value="1"/>
</dbReference>
<evidence type="ECO:0000256" key="3">
    <source>
        <dbReference type="ARBA" id="ARBA00022679"/>
    </source>
</evidence>
<organism evidence="9 10">
    <name type="scientific">Streptomyces glaucus</name>
    <dbReference type="NCBI Taxonomy" id="284029"/>
    <lineage>
        <taxon>Bacteria</taxon>
        <taxon>Bacillati</taxon>
        <taxon>Actinomycetota</taxon>
        <taxon>Actinomycetes</taxon>
        <taxon>Kitasatosporales</taxon>
        <taxon>Streptomycetaceae</taxon>
        <taxon>Streptomyces</taxon>
    </lineage>
</organism>
<dbReference type="InterPro" id="IPR000715">
    <property type="entry name" value="Glycosyl_transferase_4"/>
</dbReference>
<keyword evidence="3" id="KW-0808">Transferase</keyword>
<dbReference type="EMBL" id="BAAATK010000027">
    <property type="protein sequence ID" value="GAA2445334.1"/>
    <property type="molecule type" value="Genomic_DNA"/>
</dbReference>
<evidence type="ECO:0000256" key="1">
    <source>
        <dbReference type="ARBA" id="ARBA00004651"/>
    </source>
</evidence>
<evidence type="ECO:0000256" key="6">
    <source>
        <dbReference type="ARBA" id="ARBA00023136"/>
    </source>
</evidence>
<feature type="region of interest" description="Disordered" evidence="7">
    <location>
        <begin position="393"/>
        <end position="435"/>
    </location>
</feature>
<gene>
    <name evidence="9" type="ORF">GCM10010421_40930</name>
</gene>
<dbReference type="PANTHER" id="PTHR22926">
    <property type="entry name" value="PHOSPHO-N-ACETYLMURAMOYL-PENTAPEPTIDE-TRANSFERASE"/>
    <property type="match status" value="1"/>
</dbReference>
<feature type="transmembrane region" description="Helical" evidence="8">
    <location>
        <begin position="6"/>
        <end position="27"/>
    </location>
</feature>
<reference evidence="10" key="1">
    <citation type="journal article" date="2019" name="Int. J. Syst. Evol. Microbiol.">
        <title>The Global Catalogue of Microorganisms (GCM) 10K type strain sequencing project: providing services to taxonomists for standard genome sequencing and annotation.</title>
        <authorList>
            <consortium name="The Broad Institute Genomics Platform"/>
            <consortium name="The Broad Institute Genome Sequencing Center for Infectious Disease"/>
            <person name="Wu L."/>
            <person name="Ma J."/>
        </authorList>
    </citation>
    <scope>NUCLEOTIDE SEQUENCE [LARGE SCALE GENOMIC DNA]</scope>
    <source>
        <strain evidence="10">JCM 6922</strain>
    </source>
</reference>
<evidence type="ECO:0000256" key="4">
    <source>
        <dbReference type="ARBA" id="ARBA00022692"/>
    </source>
</evidence>
<comment type="subcellular location">
    <subcellularLocation>
        <location evidence="1">Cell membrane</location>
        <topology evidence="1">Multi-pass membrane protein</topology>
    </subcellularLocation>
</comment>
<protein>
    <submittedName>
        <fullName evidence="9">MraY family glycosyltransferase</fullName>
    </submittedName>
</protein>
<proteinExistence type="predicted"/>
<evidence type="ECO:0000256" key="8">
    <source>
        <dbReference type="SAM" id="Phobius"/>
    </source>
</evidence>
<keyword evidence="10" id="KW-1185">Reference proteome</keyword>
<feature type="transmembrane region" description="Helical" evidence="8">
    <location>
        <begin position="201"/>
        <end position="222"/>
    </location>
</feature>
<keyword evidence="6 8" id="KW-0472">Membrane</keyword>
<evidence type="ECO:0000313" key="10">
    <source>
        <dbReference type="Proteomes" id="UP001500460"/>
    </source>
</evidence>
<evidence type="ECO:0000256" key="7">
    <source>
        <dbReference type="SAM" id="MobiDB-lite"/>
    </source>
</evidence>
<keyword evidence="2" id="KW-1003">Cell membrane</keyword>
<feature type="transmembrane region" description="Helical" evidence="8">
    <location>
        <begin position="228"/>
        <end position="254"/>
    </location>
</feature>